<sequence>MRFDPVLEWPEGNVRIRPKCGVCEMKSPGISRAFVVGIISEFGASGYVGGTPSGISLAVKLIWIG</sequence>
<proteinExistence type="predicted"/>
<evidence type="ECO:0000313" key="1">
    <source>
        <dbReference type="EMBL" id="PSR24596.1"/>
    </source>
</evidence>
<reference evidence="1 2" key="1">
    <citation type="journal article" date="2014" name="BMC Genomics">
        <title>Comparison of environmental and isolate Sulfobacillus genomes reveals diverse carbon, sulfur, nitrogen, and hydrogen metabolisms.</title>
        <authorList>
            <person name="Justice N.B."/>
            <person name="Norman A."/>
            <person name="Brown C.T."/>
            <person name="Singh A."/>
            <person name="Thomas B.C."/>
            <person name="Banfield J.F."/>
        </authorList>
    </citation>
    <scope>NUCLEOTIDE SEQUENCE [LARGE SCALE GENOMIC DNA]</scope>
    <source>
        <strain evidence="1">AMDSBA1</strain>
    </source>
</reference>
<name>A0A2T2WQT6_9FIRM</name>
<dbReference type="Proteomes" id="UP000242699">
    <property type="component" value="Unassembled WGS sequence"/>
</dbReference>
<gene>
    <name evidence="1" type="ORF">C7B43_18665</name>
</gene>
<evidence type="ECO:0000313" key="2">
    <source>
        <dbReference type="Proteomes" id="UP000242699"/>
    </source>
</evidence>
<comment type="caution">
    <text evidence="1">The sequence shown here is derived from an EMBL/GenBank/DDBJ whole genome shotgun (WGS) entry which is preliminary data.</text>
</comment>
<organism evidence="1 2">
    <name type="scientific">Sulfobacillus benefaciens</name>
    <dbReference type="NCBI Taxonomy" id="453960"/>
    <lineage>
        <taxon>Bacteria</taxon>
        <taxon>Bacillati</taxon>
        <taxon>Bacillota</taxon>
        <taxon>Clostridia</taxon>
        <taxon>Eubacteriales</taxon>
        <taxon>Clostridiales Family XVII. Incertae Sedis</taxon>
        <taxon>Sulfobacillus</taxon>
    </lineage>
</organism>
<protein>
    <submittedName>
        <fullName evidence="1">Uncharacterized protein</fullName>
    </submittedName>
</protein>
<dbReference type="AlphaFoldDB" id="A0A2T2WQT6"/>
<accession>A0A2T2WQT6</accession>
<dbReference type="EMBL" id="PXYT01000073">
    <property type="protein sequence ID" value="PSR24596.1"/>
    <property type="molecule type" value="Genomic_DNA"/>
</dbReference>